<sequence length="199" mass="20702">MTTVEEVLGRSESGTAGRADHAAVRTLRPYRSWAMVAVGGVLVAVTGLAAAEVVSALAGSPLSLLPVDRAGEQAARWSNPAVQAASAVLMLVSLLLIALALVPGWGRGATWQPQDPAFAAGMSRGALRRILAAAACEVDGVRDARVTLTRQRVKVRADAEAHRAAEVTPAVQSAVERKLVELALAGEPKVRVHVRPAKA</sequence>
<keyword evidence="1" id="KW-0472">Membrane</keyword>
<keyword evidence="4" id="KW-1185">Reference proteome</keyword>
<proteinExistence type="predicted"/>
<keyword evidence="1" id="KW-1133">Transmembrane helix</keyword>
<protein>
    <recommendedName>
        <fullName evidence="2">DUF6286 domain-containing protein</fullName>
    </recommendedName>
</protein>
<dbReference type="OrthoDB" id="3528220at2"/>
<feature type="transmembrane region" description="Helical" evidence="1">
    <location>
        <begin position="33"/>
        <end position="60"/>
    </location>
</feature>
<evidence type="ECO:0000259" key="2">
    <source>
        <dbReference type="Pfam" id="PF19803"/>
    </source>
</evidence>
<dbReference type="InterPro" id="IPR046253">
    <property type="entry name" value="DUF6286"/>
</dbReference>
<evidence type="ECO:0000313" key="4">
    <source>
        <dbReference type="Proteomes" id="UP000074382"/>
    </source>
</evidence>
<feature type="transmembrane region" description="Helical" evidence="1">
    <location>
        <begin position="80"/>
        <end position="102"/>
    </location>
</feature>
<dbReference type="RefSeq" id="WP_068758301.1">
    <property type="nucleotide sequence ID" value="NZ_KQ950185.1"/>
</dbReference>
<feature type="domain" description="DUF6286" evidence="2">
    <location>
        <begin position="91"/>
        <end position="195"/>
    </location>
</feature>
<comment type="caution">
    <text evidence="3">The sequence shown here is derived from an EMBL/GenBank/DDBJ whole genome shotgun (WGS) entry which is preliminary data.</text>
</comment>
<dbReference type="EMBL" id="LGEM01000009">
    <property type="protein sequence ID" value="KUP98432.1"/>
    <property type="molecule type" value="Genomic_DNA"/>
</dbReference>
<dbReference type="AlphaFoldDB" id="A0A147KM97"/>
<evidence type="ECO:0000313" key="3">
    <source>
        <dbReference type="EMBL" id="KUP98432.1"/>
    </source>
</evidence>
<accession>A0A147KM97</accession>
<evidence type="ECO:0000256" key="1">
    <source>
        <dbReference type="SAM" id="Phobius"/>
    </source>
</evidence>
<dbReference type="Proteomes" id="UP000074382">
    <property type="component" value="Unassembled WGS sequence"/>
</dbReference>
<organism evidence="3 4">
    <name type="scientific">Thermobifida cellulosilytica TB100</name>
    <dbReference type="NCBI Taxonomy" id="665004"/>
    <lineage>
        <taxon>Bacteria</taxon>
        <taxon>Bacillati</taxon>
        <taxon>Actinomycetota</taxon>
        <taxon>Actinomycetes</taxon>
        <taxon>Streptosporangiales</taxon>
        <taxon>Nocardiopsidaceae</taxon>
        <taxon>Thermobifida</taxon>
    </lineage>
</organism>
<gene>
    <name evidence="3" type="ORF">AC529_01625</name>
</gene>
<dbReference type="Pfam" id="PF19803">
    <property type="entry name" value="DUF6286"/>
    <property type="match status" value="1"/>
</dbReference>
<dbReference type="PATRIC" id="fig|665004.4.peg.3678"/>
<reference evidence="4" key="1">
    <citation type="journal article" date="2017" name="Acta Aliment.">
        <title>Plant polysaccharide degrading enzyme system of Thermpbifida cellulosilytica TB100 revealed by de novo genome project data.</title>
        <authorList>
            <person name="Toth A."/>
            <person name="Baka E."/>
            <person name="Luzics S."/>
            <person name="Bata-Vidacs I."/>
            <person name="Nagy I."/>
            <person name="Balint B."/>
            <person name="Herceg R."/>
            <person name="Olasz F."/>
            <person name="Wilk T."/>
            <person name="Nagy T."/>
            <person name="Kriszt B."/>
            <person name="Nagy I."/>
            <person name="Kukolya J."/>
        </authorList>
    </citation>
    <scope>NUCLEOTIDE SEQUENCE [LARGE SCALE GENOMIC DNA]</scope>
    <source>
        <strain evidence="4">TB100</strain>
    </source>
</reference>
<dbReference type="STRING" id="665004.AC529_01625"/>
<name>A0A147KM97_THECS</name>
<keyword evidence="1" id="KW-0812">Transmembrane</keyword>